<evidence type="ECO:0000313" key="10">
    <source>
        <dbReference type="Ensembl" id="ENSORLP00020031368.1"/>
    </source>
</evidence>
<dbReference type="GO" id="GO:0005634">
    <property type="term" value="C:nucleus"/>
    <property type="evidence" value="ECO:0007669"/>
    <property type="project" value="UniProtKB-SubCell"/>
</dbReference>
<reference evidence="10" key="4">
    <citation type="submission" date="2025-09" db="UniProtKB">
        <authorList>
            <consortium name="Ensembl"/>
        </authorList>
    </citation>
    <scope>IDENTIFICATION</scope>
    <source>
        <strain evidence="10">HNI</strain>
    </source>
</reference>
<dbReference type="InterPro" id="IPR039201">
    <property type="entry name" value="Inka"/>
</dbReference>
<name>A0A3P9MEI2_ORYLA</name>
<evidence type="ECO:0000256" key="8">
    <source>
        <dbReference type="SAM" id="MobiDB-lite"/>
    </source>
</evidence>
<dbReference type="Proteomes" id="UP000265180">
    <property type="component" value="Chromosome 5"/>
</dbReference>
<comment type="similarity">
    <text evidence="2">Belongs to the INKA family.</text>
</comment>
<dbReference type="Gene3D" id="3.30.200.20">
    <property type="entry name" value="Phosphorylase Kinase, domain 1"/>
    <property type="match status" value="1"/>
</dbReference>
<feature type="region of interest" description="Disordered" evidence="8">
    <location>
        <begin position="64"/>
        <end position="174"/>
    </location>
</feature>
<evidence type="ECO:0000256" key="5">
    <source>
        <dbReference type="ARBA" id="ARBA00046852"/>
    </source>
</evidence>
<sequence length="436" mass="49100">MEQRLYKLESRNMDSCLRRLKLELLSMKEAGDGLHAQMNSMMGALQELKLLQVQTALESLDISGRPINRGMPHPAPAAPSHTRATASAEERSSSLRQTMMDEPSPSPILRPRLSVDSPNSSSRGDEISSQSRSSLETSSSSTSSLESESESEASPRSARNSRSENDLESIPRRWSGYTAPQVDFCGPVVGNPPPEPYLHSKTPHAAQVMNLPGILYSLSREGPSLDSDYSQDSADDGSDWTSSLMSRSRNRQPLVLGDNVFADLVGNWLDLPEVEREEGKNKEWRKRRDERTLEGSVDRPDTPAHPLRLSRSQEICKKFSLTTNIFKKFLRSVRPDRDKLLKERPGWVAPEFQEGDIFKRPKKVAPKNSKGSFYLPFWANGQQGKGRPCPDRSSHLQLFPQFQQQPFTGIYLDRRQPDTGLEKMQPLFDYNTAVWV</sequence>
<evidence type="ECO:0000256" key="7">
    <source>
        <dbReference type="ARBA" id="ARBA00072461"/>
    </source>
</evidence>
<comment type="subcellular location">
    <subcellularLocation>
        <location evidence="1">Nucleus</location>
    </subcellularLocation>
</comment>
<comment type="function">
    <text evidence="4">Inhibitor of the serine/threonine-protein kinase PAK4. Acts by binding PAK4 in a substrate-like manner, inhibiting the protein kinase activity.</text>
</comment>
<dbReference type="PANTHER" id="PTHR28615">
    <property type="entry name" value="PAK4-INHIBITOR INKA1-RELATED"/>
    <property type="match status" value="1"/>
</dbReference>
<evidence type="ECO:0000256" key="3">
    <source>
        <dbReference type="ARBA" id="ARBA00023242"/>
    </source>
</evidence>
<proteinExistence type="inferred from homology"/>
<dbReference type="Pfam" id="PF15342">
    <property type="entry name" value="FAM212"/>
    <property type="match status" value="1"/>
</dbReference>
<evidence type="ECO:0000313" key="11">
    <source>
        <dbReference type="Proteomes" id="UP000265180"/>
    </source>
</evidence>
<evidence type="ECO:0000256" key="4">
    <source>
        <dbReference type="ARBA" id="ARBA00045406"/>
    </source>
</evidence>
<evidence type="ECO:0000256" key="2">
    <source>
        <dbReference type="ARBA" id="ARBA00008302"/>
    </source>
</evidence>
<evidence type="ECO:0000256" key="6">
    <source>
        <dbReference type="ARBA" id="ARBA00070090"/>
    </source>
</evidence>
<reference evidence="10" key="3">
    <citation type="submission" date="2025-08" db="UniProtKB">
        <authorList>
            <consortium name="Ensembl"/>
        </authorList>
    </citation>
    <scope>IDENTIFICATION</scope>
    <source>
        <strain evidence="10">HNI</strain>
    </source>
</reference>
<accession>A0A3P9MEI2</accession>
<keyword evidence="3" id="KW-0539">Nucleus</keyword>
<dbReference type="FunFam" id="3.30.200.20:FF:000319">
    <property type="entry name" value="Inka box actin regulator 2"/>
    <property type="match status" value="1"/>
</dbReference>
<feature type="compositionally biased region" description="Basic and acidic residues" evidence="8">
    <location>
        <begin position="161"/>
        <end position="171"/>
    </location>
</feature>
<comment type="subunit">
    <text evidence="5">Interacts with PAK4.</text>
</comment>
<feature type="compositionally biased region" description="Basic and acidic residues" evidence="8">
    <location>
        <begin position="276"/>
        <end position="302"/>
    </location>
</feature>
<reference key="1">
    <citation type="journal article" date="2007" name="Nature">
        <title>The medaka draft genome and insights into vertebrate genome evolution.</title>
        <authorList>
            <person name="Kasahara M."/>
            <person name="Naruse K."/>
            <person name="Sasaki S."/>
            <person name="Nakatani Y."/>
            <person name="Qu W."/>
            <person name="Ahsan B."/>
            <person name="Yamada T."/>
            <person name="Nagayasu Y."/>
            <person name="Doi K."/>
            <person name="Kasai Y."/>
            <person name="Jindo T."/>
            <person name="Kobayashi D."/>
            <person name="Shimada A."/>
            <person name="Toyoda A."/>
            <person name="Kuroki Y."/>
            <person name="Fujiyama A."/>
            <person name="Sasaki T."/>
            <person name="Shimizu A."/>
            <person name="Asakawa S."/>
            <person name="Shimizu N."/>
            <person name="Hashimoto S."/>
            <person name="Yang J."/>
            <person name="Lee Y."/>
            <person name="Matsushima K."/>
            <person name="Sugano S."/>
            <person name="Sakaizumi M."/>
            <person name="Narita T."/>
            <person name="Ohishi K."/>
            <person name="Haga S."/>
            <person name="Ohta F."/>
            <person name="Nomoto H."/>
            <person name="Nogata K."/>
            <person name="Morishita T."/>
            <person name="Endo T."/>
            <person name="Shin-I T."/>
            <person name="Takeda H."/>
            <person name="Morishita S."/>
            <person name="Kohara Y."/>
        </authorList>
    </citation>
    <scope>NUCLEOTIDE SEQUENCE [LARGE SCALE GENOMIC DNA]</scope>
    <source>
        <strain>Hd-rR</strain>
    </source>
</reference>
<dbReference type="Ensembl" id="ENSORLT00020023350.1">
    <property type="protein sequence ID" value="ENSORLP00020031368.1"/>
    <property type="gene ID" value="ENSORLG00020016367.1"/>
</dbReference>
<protein>
    <recommendedName>
        <fullName evidence="7">PAK4-inhibitor INKA2</fullName>
    </recommendedName>
    <alternativeName>
        <fullName evidence="6">PAK4-inhibitor inka2</fullName>
    </alternativeName>
</protein>
<organism evidence="10 11">
    <name type="scientific">Oryzias latipes</name>
    <name type="common">Japanese rice fish</name>
    <name type="synonym">Japanese killifish</name>
    <dbReference type="NCBI Taxonomy" id="8090"/>
    <lineage>
        <taxon>Eukaryota</taxon>
        <taxon>Metazoa</taxon>
        <taxon>Chordata</taxon>
        <taxon>Craniata</taxon>
        <taxon>Vertebrata</taxon>
        <taxon>Euteleostomi</taxon>
        <taxon>Actinopterygii</taxon>
        <taxon>Neopterygii</taxon>
        <taxon>Teleostei</taxon>
        <taxon>Neoteleostei</taxon>
        <taxon>Acanthomorphata</taxon>
        <taxon>Ovalentaria</taxon>
        <taxon>Atherinomorphae</taxon>
        <taxon>Beloniformes</taxon>
        <taxon>Adrianichthyidae</taxon>
        <taxon>Oryziinae</taxon>
        <taxon>Oryzias</taxon>
    </lineage>
</organism>
<evidence type="ECO:0000256" key="1">
    <source>
        <dbReference type="ARBA" id="ARBA00004123"/>
    </source>
</evidence>
<feature type="region of interest" description="Disordered" evidence="8">
    <location>
        <begin position="276"/>
        <end position="306"/>
    </location>
</feature>
<dbReference type="InterPro" id="IPR029267">
    <property type="entry name" value="FAM212"/>
</dbReference>
<feature type="domain" description="FAM212" evidence="9">
    <location>
        <begin position="231"/>
        <end position="274"/>
    </location>
</feature>
<feature type="compositionally biased region" description="Low complexity" evidence="8">
    <location>
        <begin position="128"/>
        <end position="160"/>
    </location>
</feature>
<dbReference type="AlphaFoldDB" id="A0A3P9MEI2"/>
<dbReference type="PANTHER" id="PTHR28615:SF2">
    <property type="entry name" value="PAK4-INHIBITOR INKA2"/>
    <property type="match status" value="1"/>
</dbReference>
<dbReference type="GO" id="GO:0030291">
    <property type="term" value="F:protein serine/threonine kinase inhibitor activity"/>
    <property type="evidence" value="ECO:0007669"/>
    <property type="project" value="InterPro"/>
</dbReference>
<feature type="region of interest" description="Disordered" evidence="8">
    <location>
        <begin position="222"/>
        <end position="244"/>
    </location>
</feature>
<reference evidence="10 11" key="2">
    <citation type="submission" date="2017-04" db="EMBL/GenBank/DDBJ databases">
        <title>CpG methylation of centromeres and impact of large insertions on vertebrate speciation.</title>
        <authorList>
            <person name="Ichikawa K."/>
            <person name="Yoshimura J."/>
            <person name="Morishita S."/>
        </authorList>
    </citation>
    <scope>NUCLEOTIDE SEQUENCE</scope>
    <source>
        <strain evidence="10 11">HNI</strain>
    </source>
</reference>
<evidence type="ECO:0000259" key="9">
    <source>
        <dbReference type="Pfam" id="PF15342"/>
    </source>
</evidence>